<evidence type="ECO:0000256" key="5">
    <source>
        <dbReference type="ARBA" id="ARBA00023277"/>
    </source>
</evidence>
<keyword evidence="3" id="KW-0238">DNA-binding</keyword>
<evidence type="ECO:0000313" key="7">
    <source>
        <dbReference type="EMBL" id="OIN13146.1"/>
    </source>
</evidence>
<dbReference type="Gene3D" id="1.10.10.10">
    <property type="entry name" value="Winged helix-like DNA-binding domain superfamily/Winged helix DNA-binding domain"/>
    <property type="match status" value="1"/>
</dbReference>
<dbReference type="RefSeq" id="WP_071471724.1">
    <property type="nucleotide sequence ID" value="NZ_MDKE01000007.1"/>
</dbReference>
<dbReference type="Proteomes" id="UP000243073">
    <property type="component" value="Unassembled WGS sequence"/>
</dbReference>
<dbReference type="SUPFAM" id="SSF46785">
    <property type="entry name" value="Winged helix' DNA-binding domain"/>
    <property type="match status" value="1"/>
</dbReference>
<evidence type="ECO:0000256" key="3">
    <source>
        <dbReference type="ARBA" id="ARBA00023125"/>
    </source>
</evidence>
<keyword evidence="4" id="KW-0804">Transcription</keyword>
<sequence>MTHGKIANVDLVKQVNSSVVYRIIDSHGPISRVKIAALSHLAPASVTKITRALLEHGLIKEQEHQASTGGRRAISLTTVTGDFHLVSVKLGRGELSLSLYDLQGNARGQETLACPALKQDALLTVLGNRLSDYIARRAANLNLIALAVIMPGLTDAKHGQVIYHPCYPLAQVKLSEYLRQQLGLPVFIGNDIRAQALAEHYFGAARDCLDSILVSLGHGVGAGIVTEGRIFKSQGRDVAEMGHIRVTPDGERCQCGNLGCLETMVSDAALLRLAARLLEAQVPEPGVRSLLDPTRLTMTALCEAALAGDRLALTVMEQAAQHLGQVLAIMINLFNPQKLLLTGSLCEAESVLFPLLEQAIRQQSLPSFHQALPIVRAHFQHDQTIGGLALVKRALLEGELLQLIIEPKL</sequence>
<dbReference type="InterPro" id="IPR036390">
    <property type="entry name" value="WH_DNA-bd_sf"/>
</dbReference>
<keyword evidence="2" id="KW-0805">Transcription regulation</keyword>
<evidence type="ECO:0000259" key="6">
    <source>
        <dbReference type="Pfam" id="PF01047"/>
    </source>
</evidence>
<evidence type="ECO:0000256" key="4">
    <source>
        <dbReference type="ARBA" id="ARBA00023163"/>
    </source>
</evidence>
<keyword evidence="5" id="KW-0119">Carbohydrate metabolism</keyword>
<name>A0A1J4QGP9_9GAMM</name>
<dbReference type="Pfam" id="PF00480">
    <property type="entry name" value="ROK"/>
    <property type="match status" value="1"/>
</dbReference>
<dbReference type="AlphaFoldDB" id="A0A1J4QGP9"/>
<dbReference type="InterPro" id="IPR000835">
    <property type="entry name" value="HTH_MarR-typ"/>
</dbReference>
<feature type="domain" description="HTH marR-type" evidence="6">
    <location>
        <begin position="22"/>
        <end position="63"/>
    </location>
</feature>
<dbReference type="Pfam" id="PF01047">
    <property type="entry name" value="MarR"/>
    <property type="match status" value="1"/>
</dbReference>
<dbReference type="Gene3D" id="3.30.420.40">
    <property type="match status" value="2"/>
</dbReference>
<dbReference type="GO" id="GO:0003700">
    <property type="term" value="F:DNA-binding transcription factor activity"/>
    <property type="evidence" value="ECO:0007669"/>
    <property type="project" value="InterPro"/>
</dbReference>
<reference evidence="7 8" key="1">
    <citation type="submission" date="2016-07" db="EMBL/GenBank/DDBJ databases">
        <title>Draft Genome Sequence of Oceanisphaera psychrotolerans, isolated from coastal sediment samples.</title>
        <authorList>
            <person name="Zhuo S."/>
            <person name="Ruan Z."/>
        </authorList>
    </citation>
    <scope>NUCLEOTIDE SEQUENCE [LARGE SCALE GENOMIC DNA]</scope>
    <source>
        <strain evidence="7 8">LAM-WHM-ZC</strain>
    </source>
</reference>
<evidence type="ECO:0000256" key="1">
    <source>
        <dbReference type="ARBA" id="ARBA00006479"/>
    </source>
</evidence>
<dbReference type="STRING" id="1414654.BFR47_10805"/>
<dbReference type="FunFam" id="1.10.10.10:FF:000045">
    <property type="entry name" value="ROK family transcriptional regulator"/>
    <property type="match status" value="1"/>
</dbReference>
<dbReference type="EMBL" id="MDKE01000007">
    <property type="protein sequence ID" value="OIN13146.1"/>
    <property type="molecule type" value="Genomic_DNA"/>
</dbReference>
<dbReference type="PANTHER" id="PTHR18964">
    <property type="entry name" value="ROK (REPRESSOR, ORF, KINASE) FAMILY"/>
    <property type="match status" value="1"/>
</dbReference>
<dbReference type="InterPro" id="IPR036388">
    <property type="entry name" value="WH-like_DNA-bd_sf"/>
</dbReference>
<dbReference type="InterPro" id="IPR043129">
    <property type="entry name" value="ATPase_NBD"/>
</dbReference>
<gene>
    <name evidence="7" type="ORF">BFR47_10805</name>
</gene>
<keyword evidence="8" id="KW-1185">Reference proteome</keyword>
<comment type="similarity">
    <text evidence="1">Belongs to the ROK (NagC/XylR) family.</text>
</comment>
<dbReference type="PANTHER" id="PTHR18964:SF175">
    <property type="entry name" value="N-ACETYLGLUCOSAMINE REPRESSOR"/>
    <property type="match status" value="1"/>
</dbReference>
<dbReference type="InterPro" id="IPR000600">
    <property type="entry name" value="ROK"/>
</dbReference>
<dbReference type="SUPFAM" id="SSF53067">
    <property type="entry name" value="Actin-like ATPase domain"/>
    <property type="match status" value="1"/>
</dbReference>
<evidence type="ECO:0000313" key="8">
    <source>
        <dbReference type="Proteomes" id="UP000243073"/>
    </source>
</evidence>
<accession>A0A1J4QGP9</accession>
<dbReference type="GO" id="GO:0003677">
    <property type="term" value="F:DNA binding"/>
    <property type="evidence" value="ECO:0007669"/>
    <property type="project" value="UniProtKB-KW"/>
</dbReference>
<comment type="caution">
    <text evidence="7">The sequence shown here is derived from an EMBL/GenBank/DDBJ whole genome shotgun (WGS) entry which is preliminary data.</text>
</comment>
<proteinExistence type="inferred from homology"/>
<dbReference type="OrthoDB" id="3189808at2"/>
<protein>
    <submittedName>
        <fullName evidence="7">Transcriptional regulator</fullName>
    </submittedName>
</protein>
<organism evidence="7 8">
    <name type="scientific">Oceanisphaera psychrotolerans</name>
    <dbReference type="NCBI Taxonomy" id="1414654"/>
    <lineage>
        <taxon>Bacteria</taxon>
        <taxon>Pseudomonadati</taxon>
        <taxon>Pseudomonadota</taxon>
        <taxon>Gammaproteobacteria</taxon>
        <taxon>Aeromonadales</taxon>
        <taxon>Aeromonadaceae</taxon>
        <taxon>Oceanisphaera</taxon>
    </lineage>
</organism>
<evidence type="ECO:0000256" key="2">
    <source>
        <dbReference type="ARBA" id="ARBA00023015"/>
    </source>
</evidence>